<sequence>KELNEGFIYTSRVQESQIKQTQTSEEVHEYGMSEKDDFAGQTCLPVGGGIRGLRGVVESVTRNESVTSAVL</sequence>
<evidence type="ECO:0000313" key="1">
    <source>
        <dbReference type="EMBL" id="AGH25520.1"/>
    </source>
</evidence>
<protein>
    <submittedName>
        <fullName evidence="1">Phospholipase C</fullName>
    </submittedName>
</protein>
<organism evidence="1">
    <name type="scientific">Mentha piperita</name>
    <name type="common">Peppermint</name>
    <name type="synonym">Mentha aquatica x Mentha spicata</name>
    <dbReference type="NCBI Taxonomy" id="34256"/>
    <lineage>
        <taxon>Eukaryota</taxon>
        <taxon>Viridiplantae</taxon>
        <taxon>Streptophyta</taxon>
        <taxon>Embryophyta</taxon>
        <taxon>Tracheophyta</taxon>
        <taxon>Spermatophyta</taxon>
        <taxon>Magnoliopsida</taxon>
        <taxon>eudicotyledons</taxon>
        <taxon>Gunneridae</taxon>
        <taxon>Pentapetalae</taxon>
        <taxon>asterids</taxon>
        <taxon>lamiids</taxon>
        <taxon>Lamiales</taxon>
        <taxon>Lamiaceae</taxon>
        <taxon>Nepetoideae</taxon>
        <taxon>Mentheae</taxon>
        <taxon>Menthinae</taxon>
        <taxon>Mentha</taxon>
    </lineage>
</organism>
<dbReference type="AlphaFoldDB" id="M4QFV9"/>
<dbReference type="EMBL" id="KC342188">
    <property type="protein sequence ID" value="AGH25520.1"/>
    <property type="molecule type" value="mRNA"/>
</dbReference>
<feature type="non-terminal residue" evidence="1">
    <location>
        <position position="71"/>
    </location>
</feature>
<proteinExistence type="evidence at transcript level"/>
<accession>M4QFV9</accession>
<feature type="non-terminal residue" evidence="1">
    <location>
        <position position="1"/>
    </location>
</feature>
<reference evidence="1" key="1">
    <citation type="submission" date="2012-12" db="EMBL/GenBank/DDBJ databases">
        <title>Isolation and characterization of some differentially-expressed genes in response to salinity tolerance in Mentha piperita L. by cDNA-AFLP technique.</title>
        <authorList>
            <person name="Ghajar H."/>
            <person name="Soltanloo H."/>
            <person name="Ramezanpour S.S."/>
        </authorList>
    </citation>
    <scope>NUCLEOTIDE SEQUENCE</scope>
    <source>
        <strain evidence="1">HG-44-C5</strain>
        <tissue evidence="1">Leaf</tissue>
    </source>
</reference>
<name>M4QFV9_MENPI</name>